<dbReference type="InterPro" id="IPR013087">
    <property type="entry name" value="Znf_C2H2_type"/>
</dbReference>
<reference evidence="4 5" key="1">
    <citation type="submission" date="2019-01" db="EMBL/GenBank/DDBJ databases">
        <authorList>
            <person name="Sayadi A."/>
        </authorList>
    </citation>
    <scope>NUCLEOTIDE SEQUENCE [LARGE SCALE GENOMIC DNA]</scope>
</reference>
<evidence type="ECO:0000259" key="2">
    <source>
        <dbReference type="PROSITE" id="PS50157"/>
    </source>
</evidence>
<dbReference type="EMBL" id="CAACVG010005625">
    <property type="protein sequence ID" value="VEN39484.1"/>
    <property type="molecule type" value="Genomic_DNA"/>
</dbReference>
<evidence type="ECO:0000313" key="3">
    <source>
        <dbReference type="EMBL" id="VEN38013.1"/>
    </source>
</evidence>
<organism evidence="4 5">
    <name type="scientific">Callosobruchus maculatus</name>
    <name type="common">Southern cowpea weevil</name>
    <name type="synonym">Pulse bruchid</name>
    <dbReference type="NCBI Taxonomy" id="64391"/>
    <lineage>
        <taxon>Eukaryota</taxon>
        <taxon>Metazoa</taxon>
        <taxon>Ecdysozoa</taxon>
        <taxon>Arthropoda</taxon>
        <taxon>Hexapoda</taxon>
        <taxon>Insecta</taxon>
        <taxon>Pterygota</taxon>
        <taxon>Neoptera</taxon>
        <taxon>Endopterygota</taxon>
        <taxon>Coleoptera</taxon>
        <taxon>Polyphaga</taxon>
        <taxon>Cucujiformia</taxon>
        <taxon>Chrysomeloidea</taxon>
        <taxon>Chrysomelidae</taxon>
        <taxon>Bruchinae</taxon>
        <taxon>Bruchini</taxon>
        <taxon>Callosobruchus</taxon>
    </lineage>
</organism>
<name>A0A653BV44_CALMS</name>
<accession>A0A653BV44</accession>
<dbReference type="Gene3D" id="3.30.160.60">
    <property type="entry name" value="Classic Zinc Finger"/>
    <property type="match status" value="1"/>
</dbReference>
<dbReference type="Proteomes" id="UP000410492">
    <property type="component" value="Unassembled WGS sequence"/>
</dbReference>
<keyword evidence="5" id="KW-1185">Reference proteome</keyword>
<sequence>MKRYTCIRCGSTFSSYWYLNRHKRSICDTVEVPPIKTSPTMYKGVKPTYPPFQAGPSGIDKQLE</sequence>
<gene>
    <name evidence="3" type="ORF">CALMAC_LOCUS3047</name>
    <name evidence="4" type="ORF">CALMAC_LOCUS4004</name>
</gene>
<keyword evidence="1" id="KW-0863">Zinc-finger</keyword>
<evidence type="ECO:0000313" key="4">
    <source>
        <dbReference type="EMBL" id="VEN39484.1"/>
    </source>
</evidence>
<evidence type="ECO:0000313" key="5">
    <source>
        <dbReference type="Proteomes" id="UP000410492"/>
    </source>
</evidence>
<proteinExistence type="predicted"/>
<keyword evidence="1" id="KW-0479">Metal-binding</keyword>
<evidence type="ECO:0000256" key="1">
    <source>
        <dbReference type="PROSITE-ProRule" id="PRU00042"/>
    </source>
</evidence>
<dbReference type="AlphaFoldDB" id="A0A653BV44"/>
<keyword evidence="1" id="KW-0862">Zinc</keyword>
<feature type="domain" description="C2H2-type" evidence="2">
    <location>
        <begin position="4"/>
        <end position="33"/>
    </location>
</feature>
<protein>
    <recommendedName>
        <fullName evidence="2">C2H2-type domain-containing protein</fullName>
    </recommendedName>
</protein>
<dbReference type="GO" id="GO:0008270">
    <property type="term" value="F:zinc ion binding"/>
    <property type="evidence" value="ECO:0007669"/>
    <property type="project" value="UniProtKB-KW"/>
</dbReference>
<dbReference type="EMBL" id="CAACVG010003964">
    <property type="protein sequence ID" value="VEN38013.1"/>
    <property type="molecule type" value="Genomic_DNA"/>
</dbReference>
<dbReference type="PROSITE" id="PS50157">
    <property type="entry name" value="ZINC_FINGER_C2H2_2"/>
    <property type="match status" value="1"/>
</dbReference>